<dbReference type="PANTHER" id="PTHR10210">
    <property type="entry name" value="RIBOSE-PHOSPHATE DIPHOSPHOKINASE FAMILY MEMBER"/>
    <property type="match status" value="1"/>
</dbReference>
<keyword evidence="5 12" id="KW-0547">Nucleotide-binding</keyword>
<dbReference type="GO" id="GO:0006164">
    <property type="term" value="P:purine nucleotide biosynthetic process"/>
    <property type="evidence" value="ECO:0007669"/>
    <property type="project" value="TreeGrafter"/>
</dbReference>
<dbReference type="AlphaFoldDB" id="A0A934KIL2"/>
<dbReference type="InterPro" id="IPR037515">
    <property type="entry name" value="Rib-P_diPkinase_bac"/>
</dbReference>
<dbReference type="GO" id="GO:0006015">
    <property type="term" value="P:5-phosphoribose 1-diphosphate biosynthetic process"/>
    <property type="evidence" value="ECO:0007669"/>
    <property type="project" value="UniProtKB-UniRule"/>
</dbReference>
<dbReference type="Pfam" id="PF13793">
    <property type="entry name" value="Pribosyltran_N"/>
    <property type="match status" value="1"/>
</dbReference>
<feature type="binding site" evidence="12">
    <location>
        <position position="212"/>
    </location>
    <ligand>
        <name>D-ribose 5-phosphate</name>
        <dbReference type="ChEBI" id="CHEBI:78346"/>
    </ligand>
</feature>
<keyword evidence="4 12" id="KW-0545">Nucleotide biosynthesis</keyword>
<evidence type="ECO:0000256" key="9">
    <source>
        <dbReference type="ARBA" id="ARBA00049535"/>
    </source>
</evidence>
<feature type="domain" description="Ribose-phosphate pyrophosphokinase N-terminal" evidence="13">
    <location>
        <begin position="22"/>
        <end position="138"/>
    </location>
</feature>
<dbReference type="FunFam" id="3.40.50.2020:FF:000001">
    <property type="entry name" value="Ribose-phosphate pyrophosphokinase"/>
    <property type="match status" value="1"/>
</dbReference>
<feature type="binding site" evidence="12">
    <location>
        <begin position="55"/>
        <end position="57"/>
    </location>
    <ligand>
        <name>ATP</name>
        <dbReference type="ChEBI" id="CHEBI:30616"/>
    </ligand>
</feature>
<dbReference type="EMBL" id="JAEKNQ010000023">
    <property type="protein sequence ID" value="MBJ7602760.1"/>
    <property type="molecule type" value="Genomic_DNA"/>
</dbReference>
<dbReference type="GO" id="GO:0000287">
    <property type="term" value="F:magnesium ion binding"/>
    <property type="evidence" value="ECO:0007669"/>
    <property type="project" value="UniProtKB-UniRule"/>
</dbReference>
<dbReference type="CDD" id="cd06223">
    <property type="entry name" value="PRTases_typeI"/>
    <property type="match status" value="1"/>
</dbReference>
<dbReference type="EC" id="2.7.6.1" evidence="12"/>
<comment type="caution">
    <text evidence="14">The sequence shown here is derived from an EMBL/GenBank/DDBJ whole genome shotgun (WGS) entry which is preliminary data.</text>
</comment>
<evidence type="ECO:0000256" key="10">
    <source>
        <dbReference type="ARBA" id="ARBA00054914"/>
    </source>
</evidence>
<evidence type="ECO:0000313" key="15">
    <source>
        <dbReference type="Proteomes" id="UP000620075"/>
    </source>
</evidence>
<name>A0A934KIL2_9BACT</name>
<comment type="subcellular location">
    <subcellularLocation>
        <location evidence="12">Cytoplasm</location>
    </subcellularLocation>
</comment>
<dbReference type="NCBIfam" id="TIGR01251">
    <property type="entry name" value="ribP_PPkin"/>
    <property type="match status" value="1"/>
</dbReference>
<dbReference type="GO" id="GO:0005737">
    <property type="term" value="C:cytoplasm"/>
    <property type="evidence" value="ECO:0007669"/>
    <property type="project" value="UniProtKB-SubCell"/>
</dbReference>
<dbReference type="SUPFAM" id="SSF53271">
    <property type="entry name" value="PRTase-like"/>
    <property type="match status" value="1"/>
</dbReference>
<dbReference type="InterPro" id="IPR005946">
    <property type="entry name" value="Rib-P_diPkinase"/>
</dbReference>
<dbReference type="InterPro" id="IPR000836">
    <property type="entry name" value="PRTase_dom"/>
</dbReference>
<evidence type="ECO:0000313" key="14">
    <source>
        <dbReference type="EMBL" id="MBJ7602760.1"/>
    </source>
</evidence>
<dbReference type="InterPro" id="IPR029099">
    <property type="entry name" value="Pribosyltran_N"/>
</dbReference>
<keyword evidence="8 12" id="KW-0460">Magnesium</keyword>
<evidence type="ECO:0000259" key="13">
    <source>
        <dbReference type="Pfam" id="PF13793"/>
    </source>
</evidence>
<dbReference type="GO" id="GO:0016301">
    <property type="term" value="F:kinase activity"/>
    <property type="evidence" value="ECO:0007669"/>
    <property type="project" value="UniProtKB-KW"/>
</dbReference>
<reference evidence="14 15" key="1">
    <citation type="submission" date="2020-10" db="EMBL/GenBank/DDBJ databases">
        <title>Ca. Dormibacterota MAGs.</title>
        <authorList>
            <person name="Montgomery K."/>
        </authorList>
    </citation>
    <scope>NUCLEOTIDE SEQUENCE [LARGE SCALE GENOMIC DNA]</scope>
    <source>
        <strain evidence="14">SC8811_S16_3</strain>
    </source>
</reference>
<evidence type="ECO:0000256" key="2">
    <source>
        <dbReference type="ARBA" id="ARBA00022679"/>
    </source>
</evidence>
<dbReference type="HAMAP" id="MF_00583_B">
    <property type="entry name" value="RibP_PPkinase_B"/>
    <property type="match status" value="1"/>
</dbReference>
<protein>
    <recommendedName>
        <fullName evidence="12">Ribose-phosphate pyrophosphokinase</fullName>
        <shortName evidence="12">RPPK</shortName>
        <ecNumber evidence="12">2.7.6.1</ecNumber>
    </recommendedName>
    <alternativeName>
        <fullName evidence="12">5-phospho-D-ribosyl alpha-1-diphosphate synthase</fullName>
    </alternativeName>
    <alternativeName>
        <fullName evidence="12">Phosphoribosyl diphosphate synthase</fullName>
    </alternativeName>
    <alternativeName>
        <fullName evidence="12">Phosphoribosyl pyrophosphate synthase</fullName>
        <shortName evidence="12">P-Rib-PP synthase</shortName>
        <shortName evidence="12">PRPP synthase</shortName>
        <shortName evidence="12">PRPPase</shortName>
    </alternativeName>
</protein>
<evidence type="ECO:0000256" key="5">
    <source>
        <dbReference type="ARBA" id="ARBA00022741"/>
    </source>
</evidence>
<proteinExistence type="inferred from homology"/>
<keyword evidence="2 12" id="KW-0808">Transferase</keyword>
<organism evidence="14 15">
    <name type="scientific">Candidatus Dormiibacter inghamiae</name>
    <dbReference type="NCBI Taxonomy" id="3127013"/>
    <lineage>
        <taxon>Bacteria</taxon>
        <taxon>Bacillati</taxon>
        <taxon>Candidatus Dormiibacterota</taxon>
        <taxon>Candidatus Dormibacteria</taxon>
        <taxon>Candidatus Dormibacterales</taxon>
        <taxon>Candidatus Dormibacteraceae</taxon>
        <taxon>Candidatus Dormiibacter</taxon>
    </lineage>
</organism>
<evidence type="ECO:0000256" key="12">
    <source>
        <dbReference type="HAMAP-Rule" id="MF_00583"/>
    </source>
</evidence>
<comment type="function">
    <text evidence="10 12">Involved in the biosynthesis of the central metabolite phospho-alpha-D-ribosyl-1-pyrophosphate (PRPP) via the transfer of pyrophosphoryl group from ATP to 1-hydroxyl of ribose-5-phosphate (Rib-5-P).</text>
</comment>
<feature type="active site" evidence="12">
    <location>
        <position position="210"/>
    </location>
</feature>
<keyword evidence="7 12" id="KW-0067">ATP-binding</keyword>
<evidence type="ECO:0000256" key="8">
    <source>
        <dbReference type="ARBA" id="ARBA00022842"/>
    </source>
</evidence>
<dbReference type="Pfam" id="PF14572">
    <property type="entry name" value="Pribosyl_synth"/>
    <property type="match status" value="1"/>
</dbReference>
<accession>A0A934KIL2</accession>
<dbReference type="InterPro" id="IPR029057">
    <property type="entry name" value="PRTase-like"/>
</dbReference>
<comment type="subunit">
    <text evidence="12">Homohexamer.</text>
</comment>
<keyword evidence="6 12" id="KW-0418">Kinase</keyword>
<dbReference type="PANTHER" id="PTHR10210:SF32">
    <property type="entry name" value="RIBOSE-PHOSPHATE PYROPHOSPHOKINASE 2"/>
    <property type="match status" value="1"/>
</dbReference>
<dbReference type="RefSeq" id="WP_338177643.1">
    <property type="nucleotide sequence ID" value="NZ_JAEKNQ010000023.1"/>
</dbReference>
<dbReference type="SMART" id="SM01400">
    <property type="entry name" value="Pribosyltran_N"/>
    <property type="match status" value="1"/>
</dbReference>
<comment type="catalytic activity">
    <reaction evidence="9 12">
        <text>D-ribose 5-phosphate + ATP = 5-phospho-alpha-D-ribose 1-diphosphate + AMP + H(+)</text>
        <dbReference type="Rhea" id="RHEA:15609"/>
        <dbReference type="ChEBI" id="CHEBI:15378"/>
        <dbReference type="ChEBI" id="CHEBI:30616"/>
        <dbReference type="ChEBI" id="CHEBI:58017"/>
        <dbReference type="ChEBI" id="CHEBI:78346"/>
        <dbReference type="ChEBI" id="CHEBI:456215"/>
        <dbReference type="EC" id="2.7.6.1"/>
    </reaction>
</comment>
<comment type="cofactor">
    <cofactor evidence="12">
        <name>Mg(2+)</name>
        <dbReference type="ChEBI" id="CHEBI:18420"/>
    </cofactor>
    <text evidence="12">Binds 2 Mg(2+) ions per subunit.</text>
</comment>
<comment type="similarity">
    <text evidence="11 12">Belongs to the ribose-phosphate pyrophosphokinase family. Class I subfamily.</text>
</comment>
<comment type="pathway">
    <text evidence="1 12">Metabolic intermediate biosynthesis; 5-phospho-alpha-D-ribose 1-diphosphate biosynthesis; 5-phospho-alpha-D-ribose 1-diphosphate from D-ribose 5-phosphate (route I): step 1/1.</text>
</comment>
<evidence type="ECO:0000256" key="7">
    <source>
        <dbReference type="ARBA" id="ARBA00022840"/>
    </source>
</evidence>
<evidence type="ECO:0000256" key="6">
    <source>
        <dbReference type="ARBA" id="ARBA00022777"/>
    </source>
</evidence>
<sequence length="329" mass="35890">MIGRLQTAVEFASEDTSPWGELKLIGGTANPDLNRLISEAIGVKLTDPRVNRFSDGEIDVKIQDSMRGHDCFVIQPTCHPVNENLIELFILLDALRRASAGRITAVIPYYGYARKERKSQPREPISAKLMANFVTLAGADRVLLLDLHADAIEGFFDVPTDHLTANKILAGHIRSRGLDRCAVVAPDAGGAKRAESMAKLLQAPIVFVYKRRPREEAAEIMEMAGEVEGRDCVVVEDIISTGGTVVEVARALRAHGARRVLVACSHAVLTRGASARLREADIDEVIVTDSIPVPEEKRGAPLTVLSVAPLLAEAILRVHENRSVSELFR</sequence>
<evidence type="ECO:0000256" key="4">
    <source>
        <dbReference type="ARBA" id="ARBA00022727"/>
    </source>
</evidence>
<keyword evidence="3 12" id="KW-0479">Metal-binding</keyword>
<dbReference type="Proteomes" id="UP000620075">
    <property type="component" value="Unassembled WGS sequence"/>
</dbReference>
<evidence type="ECO:0000256" key="11">
    <source>
        <dbReference type="ARBA" id="ARBA00061444"/>
    </source>
</evidence>
<evidence type="ECO:0000256" key="1">
    <source>
        <dbReference type="ARBA" id="ARBA00004996"/>
    </source>
</evidence>
<dbReference type="Gene3D" id="3.40.50.2020">
    <property type="match status" value="2"/>
</dbReference>
<comment type="caution">
    <text evidence="12">Lacks conserved residue(s) required for the propagation of feature annotation.</text>
</comment>
<dbReference type="NCBIfam" id="NF002320">
    <property type="entry name" value="PRK01259.1"/>
    <property type="match status" value="1"/>
</dbReference>
<dbReference type="GO" id="GO:0004749">
    <property type="term" value="F:ribose phosphate diphosphokinase activity"/>
    <property type="evidence" value="ECO:0007669"/>
    <property type="project" value="UniProtKB-UniRule"/>
</dbReference>
<keyword evidence="12" id="KW-0963">Cytoplasm</keyword>
<evidence type="ECO:0000256" key="3">
    <source>
        <dbReference type="ARBA" id="ARBA00022723"/>
    </source>
</evidence>
<gene>
    <name evidence="12" type="primary">prs</name>
    <name evidence="14" type="ORF">JF888_06155</name>
</gene>
<feature type="binding site" evidence="12">
    <location>
        <position position="187"/>
    </location>
    <ligand>
        <name>Mg(2+)</name>
        <dbReference type="ChEBI" id="CHEBI:18420"/>
    </ligand>
</feature>
<feature type="binding site" evidence="12">
    <location>
        <position position="148"/>
    </location>
    <ligand>
        <name>Mg(2+)</name>
        <dbReference type="ChEBI" id="CHEBI:18420"/>
    </ligand>
</feature>
<dbReference type="GO" id="GO:0002189">
    <property type="term" value="C:ribose phosphate diphosphokinase complex"/>
    <property type="evidence" value="ECO:0007669"/>
    <property type="project" value="TreeGrafter"/>
</dbReference>
<dbReference type="GO" id="GO:0005524">
    <property type="term" value="F:ATP binding"/>
    <property type="evidence" value="ECO:0007669"/>
    <property type="project" value="UniProtKB-KW"/>
</dbReference>